<dbReference type="EMBL" id="JBCAUS010000002">
    <property type="protein sequence ID" value="MEL4304302.1"/>
    <property type="molecule type" value="Genomic_DNA"/>
</dbReference>
<proteinExistence type="predicted"/>
<dbReference type="PANTHER" id="PTHR43233">
    <property type="entry name" value="FAMILY N-ACETYLTRANSFERASE, PUTATIVE (AFU_ORTHOLOGUE AFUA_6G03350)-RELATED"/>
    <property type="match status" value="1"/>
</dbReference>
<gene>
    <name evidence="2" type="ORF">WOA13_00425</name>
</gene>
<dbReference type="CDD" id="cd04301">
    <property type="entry name" value="NAT_SF"/>
    <property type="match status" value="1"/>
</dbReference>
<protein>
    <submittedName>
        <fullName evidence="2">GNAT family N-acetyltransferase</fullName>
    </submittedName>
</protein>
<evidence type="ECO:0000313" key="3">
    <source>
        <dbReference type="Proteomes" id="UP001396646"/>
    </source>
</evidence>
<feature type="domain" description="N-acetyltransferase" evidence="1">
    <location>
        <begin position="3"/>
        <end position="137"/>
    </location>
</feature>
<dbReference type="Proteomes" id="UP001396646">
    <property type="component" value="Unassembled WGS sequence"/>
</dbReference>
<dbReference type="InterPro" id="IPR016181">
    <property type="entry name" value="Acyl_CoA_acyltransferase"/>
</dbReference>
<comment type="caution">
    <text evidence="2">The sequence shown here is derived from an EMBL/GenBank/DDBJ whole genome shotgun (WGS) entry which is preliminary data.</text>
</comment>
<evidence type="ECO:0000259" key="1">
    <source>
        <dbReference type="PROSITE" id="PS51186"/>
    </source>
</evidence>
<dbReference type="SUPFAM" id="SSF55729">
    <property type="entry name" value="Acyl-CoA N-acyltransferases (Nat)"/>
    <property type="match status" value="1"/>
</dbReference>
<reference evidence="2 3" key="1">
    <citation type="submission" date="2024-04" db="EMBL/GenBank/DDBJ databases">
        <title>Methanococcoides sp. LMO-2.</title>
        <authorList>
            <person name="Liang L."/>
        </authorList>
    </citation>
    <scope>NUCLEOTIDE SEQUENCE [LARGE SCALE GENOMIC DNA]</scope>
    <source>
        <strain evidence="2 3">LMO-2</strain>
    </source>
</reference>
<dbReference type="Pfam" id="PF13508">
    <property type="entry name" value="Acetyltransf_7"/>
    <property type="match status" value="1"/>
</dbReference>
<dbReference type="InterPro" id="IPR053144">
    <property type="entry name" value="Acetyltransferase_Butenolide"/>
</dbReference>
<keyword evidence="3" id="KW-1185">Reference proteome</keyword>
<dbReference type="PANTHER" id="PTHR43233:SF1">
    <property type="entry name" value="FAMILY N-ACETYLTRANSFERASE, PUTATIVE (AFU_ORTHOLOGUE AFUA_6G03350)-RELATED"/>
    <property type="match status" value="1"/>
</dbReference>
<evidence type="ECO:0000313" key="2">
    <source>
        <dbReference type="EMBL" id="MEL4304302.1"/>
    </source>
</evidence>
<organism evidence="2 3">
    <name type="scientific">Methanococcoides cohabitans</name>
    <dbReference type="NCBI Taxonomy" id="3136559"/>
    <lineage>
        <taxon>Archaea</taxon>
        <taxon>Methanobacteriati</taxon>
        <taxon>Methanobacteriota</taxon>
        <taxon>Stenosarchaea group</taxon>
        <taxon>Methanomicrobia</taxon>
        <taxon>Methanosarcinales</taxon>
        <taxon>Methanosarcinaceae</taxon>
        <taxon>Methanococcoides</taxon>
    </lineage>
</organism>
<accession>A0ABU9KRQ9</accession>
<dbReference type="Gene3D" id="3.40.630.30">
    <property type="match status" value="1"/>
</dbReference>
<name>A0ABU9KRQ9_9EURY</name>
<dbReference type="RefSeq" id="WP_342126032.1">
    <property type="nucleotide sequence ID" value="NZ_JBCAUS010000002.1"/>
</dbReference>
<dbReference type="InterPro" id="IPR000182">
    <property type="entry name" value="GNAT_dom"/>
</dbReference>
<sequence>MEREYKLIEQIPTVEEYQTLREAVGWNRIADPKAVETGLNNSLFCVCVVLDNKVIGCGRVIGDMGIYYYVQDIIVLPEFQGKGLGKQIIDTIMDYLEEHASPGTFVGLMSAKGLSRFYERYGFTERPSEGPGMFRIM</sequence>
<dbReference type="PROSITE" id="PS51186">
    <property type="entry name" value="GNAT"/>
    <property type="match status" value="1"/>
</dbReference>